<feature type="compositionally biased region" description="Basic and acidic residues" evidence="1">
    <location>
        <begin position="7"/>
        <end position="19"/>
    </location>
</feature>
<evidence type="ECO:0000256" key="1">
    <source>
        <dbReference type="SAM" id="MobiDB-lite"/>
    </source>
</evidence>
<evidence type="ECO:0000313" key="3">
    <source>
        <dbReference type="Proteomes" id="UP001153148"/>
    </source>
</evidence>
<gene>
    <name evidence="2" type="ORF">TPAB3V08_LOCUS8040</name>
</gene>
<accession>A0ABN7P6Q2</accession>
<dbReference type="Proteomes" id="UP001153148">
    <property type="component" value="Unassembled WGS sequence"/>
</dbReference>
<feature type="region of interest" description="Disordered" evidence="1">
    <location>
        <begin position="1"/>
        <end position="24"/>
    </location>
</feature>
<proteinExistence type="predicted"/>
<protein>
    <submittedName>
        <fullName evidence="2">Uncharacterized protein</fullName>
    </submittedName>
</protein>
<reference evidence="2" key="1">
    <citation type="submission" date="2021-03" db="EMBL/GenBank/DDBJ databases">
        <authorList>
            <person name="Tran Van P."/>
        </authorList>
    </citation>
    <scope>NUCLEOTIDE SEQUENCE</scope>
</reference>
<keyword evidence="3" id="KW-1185">Reference proteome</keyword>
<dbReference type="EMBL" id="CAJPIN010014519">
    <property type="protein sequence ID" value="CAG2061085.1"/>
    <property type="molecule type" value="Genomic_DNA"/>
</dbReference>
<name>A0ABN7P6Q2_TIMPD</name>
<feature type="region of interest" description="Disordered" evidence="1">
    <location>
        <begin position="167"/>
        <end position="187"/>
    </location>
</feature>
<comment type="caution">
    <text evidence="2">The sequence shown here is derived from an EMBL/GenBank/DDBJ whole genome shotgun (WGS) entry which is preliminary data.</text>
</comment>
<evidence type="ECO:0000313" key="2">
    <source>
        <dbReference type="EMBL" id="CAG2061085.1"/>
    </source>
</evidence>
<organism evidence="2 3">
    <name type="scientific">Timema podura</name>
    <name type="common">Walking stick</name>
    <dbReference type="NCBI Taxonomy" id="61482"/>
    <lineage>
        <taxon>Eukaryota</taxon>
        <taxon>Metazoa</taxon>
        <taxon>Ecdysozoa</taxon>
        <taxon>Arthropoda</taxon>
        <taxon>Hexapoda</taxon>
        <taxon>Insecta</taxon>
        <taxon>Pterygota</taxon>
        <taxon>Neoptera</taxon>
        <taxon>Polyneoptera</taxon>
        <taxon>Phasmatodea</taxon>
        <taxon>Timematodea</taxon>
        <taxon>Timematoidea</taxon>
        <taxon>Timematidae</taxon>
        <taxon>Timema</taxon>
    </lineage>
</organism>
<sequence>MCQNQSKKREGNQTKDPVKLKSAGTISGKLIQKKVFGDVSNKLNNQINKQENLPSNSQMPLLKMSKTPLRDVGNVQSAAKKRTLIKSESDAHSLKKTSQASAIIAQTDWPEPETMSIEEFEDDYEDIWPNSQRLMAEDVYKLVNYWELCRPPLPDKHTLDLENLLEPPSTPMSSPVSRGAVPSPDIPVMPVPTVPYQIWNDEDDY</sequence>